<evidence type="ECO:0000313" key="6">
    <source>
        <dbReference type="EMBL" id="MDQ1148037.1"/>
    </source>
</evidence>
<keyword evidence="1" id="KW-0677">Repeat</keyword>
<comment type="caution">
    <text evidence="6">The sequence shown here is derived from an EMBL/GenBank/DDBJ whole genome shotgun (WGS) entry which is preliminary data.</text>
</comment>
<reference evidence="6 7" key="1">
    <citation type="submission" date="2023-07" db="EMBL/GenBank/DDBJ databases">
        <title>Functional and genomic diversity of the sorghum phyllosphere microbiome.</title>
        <authorList>
            <person name="Shade A."/>
        </authorList>
    </citation>
    <scope>NUCLEOTIDE SEQUENCE [LARGE SCALE GENOMIC DNA]</scope>
    <source>
        <strain evidence="6 7">SORGH_AS_0892</strain>
    </source>
</reference>
<evidence type="ECO:0000256" key="2">
    <source>
        <dbReference type="ARBA" id="ARBA00022803"/>
    </source>
</evidence>
<dbReference type="InterPro" id="IPR011990">
    <property type="entry name" value="TPR-like_helical_dom_sf"/>
</dbReference>
<keyword evidence="4" id="KW-0732">Signal</keyword>
<keyword evidence="7" id="KW-1185">Reference proteome</keyword>
<dbReference type="Pfam" id="PF19413">
    <property type="entry name" value="YaiO"/>
    <property type="match status" value="1"/>
</dbReference>
<sequence length="956" mass="108307">MNFRYTIFILFLLSTQVLRAQTWNSVRAEKLYQQAVVEIKSAQQQKALKSLEEAIKLNPAHIDAQVQLARIYMAQKRYDQSIRTAQLVLRASPEYEDVYYYIIGSYLSKNRPAEALRYVEMGLARFAANKDFGIKKLNILDMLKRYQDGDSWAQVLIRRFPTDGNVRLAMAGHYEAKADWYKGNKMNNLANSYYEKALELAPKNTDLIEKMNNLVAQGGDYDARIAKANAILNSDSKSYNALFQKLSLLQESHRYAEALEVLRLILRYYPKDKKALDLNNSLRKEAAGYYQNTDTYALYQSILDQNPGDREALEKVVGIAASRGETTQALYWVDRALQRNAGDRVLLRRKMDFEFQLHRYQTAADIAVKLYGGNGDKAFRSEALQMINACGSYYLQQQQADSAIVYYDRTLHLDPSNMPALQGRISALILQNNLSSALRELEQAISYYPNDIDLHLKKAGFLAQSGKIQQAVALSEKLYASYPGNPKIKSLYLEQKLAAANACILVEEYGEAETHLRQLLIEDNDNKEALHYLSNILDLRRRYPEALLVVQQALQSYPGDREFLQKKASILYNSAQYMAAAQVATMLRTEYPYNQKYRTMVQDAWMSAGLSFQKKGLADSAIFCFDRVLEGNRTDSLAYSNKINLLMAKGDFVYALQSVDTALQHFEYAEPFLLKKVIVLDSLGRFVEAAHYADTLSKRFDLRKYREYAALLRSKTMQHAFGLSLLNSSFSGVDDNPAPPAYRIATLYYTRRLSPKISYGAQLLFTGRQSGTGIMGEGDLTYTANKLLYWNASIGISNNVLLPKYRLAYSLYRQLGKGFEGEIGVRFLEVVAIKAASLVVGASKSFDPFLLNARIFAIKEEKDFYFAFQAGAKYELTEADLLQANFGLGTSPDDRSRLILLPELGGVMSRSVGAGYRRTINYRTSLGLNGTYTSQKIGTATFRNQYDLLLALQVKF</sequence>
<dbReference type="InterPro" id="IPR019734">
    <property type="entry name" value="TPR_rpt"/>
</dbReference>
<dbReference type="InterPro" id="IPR051685">
    <property type="entry name" value="Ycf3/AcsC/BcsC/TPR_MFPF"/>
</dbReference>
<dbReference type="Pfam" id="PF14559">
    <property type="entry name" value="TPR_19"/>
    <property type="match status" value="2"/>
</dbReference>
<feature type="domain" description="YaiO beta-barrel" evidence="5">
    <location>
        <begin position="723"/>
        <end position="894"/>
    </location>
</feature>
<dbReference type="SUPFAM" id="SSF48452">
    <property type="entry name" value="TPR-like"/>
    <property type="match status" value="2"/>
</dbReference>
<dbReference type="PROSITE" id="PS50005">
    <property type="entry name" value="TPR"/>
    <property type="match status" value="2"/>
</dbReference>
<feature type="chain" id="PRO_5046666873" evidence="4">
    <location>
        <begin position="21"/>
        <end position="956"/>
    </location>
</feature>
<dbReference type="Gene3D" id="1.25.40.10">
    <property type="entry name" value="Tetratricopeptide repeat domain"/>
    <property type="match status" value="4"/>
</dbReference>
<dbReference type="PANTHER" id="PTHR44943">
    <property type="entry name" value="CELLULOSE SYNTHASE OPERON PROTEIN C"/>
    <property type="match status" value="1"/>
</dbReference>
<feature type="repeat" description="TPR" evidence="3">
    <location>
        <begin position="384"/>
        <end position="417"/>
    </location>
</feature>
<dbReference type="NCBIfam" id="TIGR04390">
    <property type="entry name" value="OMP_YaiO_dom"/>
    <property type="match status" value="1"/>
</dbReference>
<name>A0ABU0TZA1_9SPHI</name>
<dbReference type="Pfam" id="PF13432">
    <property type="entry name" value="TPR_16"/>
    <property type="match status" value="1"/>
</dbReference>
<proteinExistence type="predicted"/>
<organism evidence="6 7">
    <name type="scientific">Sphingobacterium zeae</name>
    <dbReference type="NCBI Taxonomy" id="1776859"/>
    <lineage>
        <taxon>Bacteria</taxon>
        <taxon>Pseudomonadati</taxon>
        <taxon>Bacteroidota</taxon>
        <taxon>Sphingobacteriia</taxon>
        <taxon>Sphingobacteriales</taxon>
        <taxon>Sphingobacteriaceae</taxon>
        <taxon>Sphingobacterium</taxon>
    </lineage>
</organism>
<dbReference type="RefSeq" id="WP_307184182.1">
    <property type="nucleotide sequence ID" value="NZ_JAUTBA010000001.1"/>
</dbReference>
<evidence type="ECO:0000313" key="7">
    <source>
        <dbReference type="Proteomes" id="UP001244640"/>
    </source>
</evidence>
<evidence type="ECO:0000259" key="5">
    <source>
        <dbReference type="Pfam" id="PF19413"/>
    </source>
</evidence>
<feature type="repeat" description="TPR" evidence="3">
    <location>
        <begin position="28"/>
        <end position="61"/>
    </location>
</feature>
<evidence type="ECO:0000256" key="4">
    <source>
        <dbReference type="SAM" id="SignalP"/>
    </source>
</evidence>
<dbReference type="InterPro" id="IPR030887">
    <property type="entry name" value="Beta-barrel_YaiO"/>
</dbReference>
<gene>
    <name evidence="6" type="ORF">QE382_000021</name>
</gene>
<evidence type="ECO:0000256" key="1">
    <source>
        <dbReference type="ARBA" id="ARBA00022737"/>
    </source>
</evidence>
<dbReference type="EMBL" id="JAUTBA010000001">
    <property type="protein sequence ID" value="MDQ1148037.1"/>
    <property type="molecule type" value="Genomic_DNA"/>
</dbReference>
<dbReference type="SMART" id="SM00028">
    <property type="entry name" value="TPR"/>
    <property type="match status" value="11"/>
</dbReference>
<dbReference type="Proteomes" id="UP001244640">
    <property type="component" value="Unassembled WGS sequence"/>
</dbReference>
<evidence type="ECO:0000256" key="3">
    <source>
        <dbReference type="PROSITE-ProRule" id="PRU00339"/>
    </source>
</evidence>
<dbReference type="PANTHER" id="PTHR44943:SF8">
    <property type="entry name" value="TPR REPEAT-CONTAINING PROTEIN MJ0263"/>
    <property type="match status" value="1"/>
</dbReference>
<accession>A0ABU0TZA1</accession>
<keyword evidence="2 3" id="KW-0802">TPR repeat</keyword>
<feature type="signal peptide" evidence="4">
    <location>
        <begin position="1"/>
        <end position="20"/>
    </location>
</feature>
<protein>
    <submittedName>
        <fullName evidence="6">YaiO family outer membrane protein</fullName>
    </submittedName>
</protein>